<evidence type="ECO:0000256" key="13">
    <source>
        <dbReference type="ARBA" id="ARBA00024334"/>
    </source>
</evidence>
<dbReference type="Gene3D" id="1.10.238.10">
    <property type="entry name" value="EF-hand"/>
    <property type="match status" value="1"/>
</dbReference>
<keyword evidence="8" id="KW-0677">Repeat</keyword>
<feature type="domain" description="EF-hand" evidence="20">
    <location>
        <begin position="364"/>
        <end position="399"/>
    </location>
</feature>
<evidence type="ECO:0000256" key="3">
    <source>
        <dbReference type="ARBA" id="ARBA00012513"/>
    </source>
</evidence>
<organism evidence="21 22">
    <name type="scientific">Escallonia herrerae</name>
    <dbReference type="NCBI Taxonomy" id="1293975"/>
    <lineage>
        <taxon>Eukaryota</taxon>
        <taxon>Viridiplantae</taxon>
        <taxon>Streptophyta</taxon>
        <taxon>Embryophyta</taxon>
        <taxon>Tracheophyta</taxon>
        <taxon>Spermatophyta</taxon>
        <taxon>Magnoliopsida</taxon>
        <taxon>eudicotyledons</taxon>
        <taxon>Gunneridae</taxon>
        <taxon>Pentapetalae</taxon>
        <taxon>asterids</taxon>
        <taxon>campanulids</taxon>
        <taxon>Escalloniales</taxon>
        <taxon>Escalloniaceae</taxon>
        <taxon>Escallonia</taxon>
    </lineage>
</organism>
<keyword evidence="9 17" id="KW-0547">Nucleotide-binding</keyword>
<sequence length="538" mass="59947">MIAYTGKEISNEASNEVGAPIPVQSKPPELVMIVKEESKPAQPPSRPRWVNVVKEEIKPIQHIRPEQVKIVKEEAKPAVPIRPKKPHNVTRVLSAGLQVDSVLKTKTGHLKEFYNLGQKLGHGQFGTTFLCVEKATGRHYACKSIAKRKLITKDDVDDVRREIEIMHHLSGHPNVVSIKGAYEDAVAVHVVMELCAGGELFDRITKRGHFTERKAAELARTIVGVVEACHSLGVMHRDLKPENFLFVNGQEDSRLKAIDFGLSVFFKPGETFTDVVGSPYYVAPEVLRKRYGPEADIWSAGVIIYILLSGVPPFWAGHPWVRVDGVAPDKPLDSAALSRLKQFSAMNKLKKMALRVIAEYLSEEEIAGLKEMFKTIDTDNSGQISFQELKAGLKRFGANLDESEIYDLMQSADIDNNGTIDYGEFIAATLHFNKIEREDHLFAAFSYFDKDGSGYITQDELQLACEEFGIEDVQLEDMIREADQNNDGRIDYNEFVAMMQTGNAELAKKGLHSNISMGLREALPAFHVADSDIVVSSL</sequence>
<evidence type="ECO:0000256" key="1">
    <source>
        <dbReference type="ARBA" id="ARBA00005354"/>
    </source>
</evidence>
<evidence type="ECO:0000256" key="14">
    <source>
        <dbReference type="ARBA" id="ARBA00047899"/>
    </source>
</evidence>
<accession>A0AA88W5X1</accession>
<dbReference type="GO" id="GO:0005524">
    <property type="term" value="F:ATP binding"/>
    <property type="evidence" value="ECO:0007669"/>
    <property type="project" value="UniProtKB-UniRule"/>
</dbReference>
<dbReference type="AlphaFoldDB" id="A0AA88W5X1"/>
<evidence type="ECO:0000256" key="2">
    <source>
        <dbReference type="ARBA" id="ARBA00006234"/>
    </source>
</evidence>
<dbReference type="EC" id="2.7.11.1" evidence="3"/>
<feature type="binding site" evidence="17">
    <location>
        <position position="147"/>
    </location>
    <ligand>
        <name>ATP</name>
        <dbReference type="ChEBI" id="CHEBI:30616"/>
    </ligand>
</feature>
<keyword evidence="4" id="KW-0723">Serine/threonine-protein kinase</keyword>
<feature type="domain" description="EF-hand" evidence="20">
    <location>
        <begin position="436"/>
        <end position="471"/>
    </location>
</feature>
<comment type="catalytic activity">
    <reaction evidence="15">
        <text>L-seryl-[protein] + ATP = O-phospho-L-seryl-[protein] + ADP + H(+)</text>
        <dbReference type="Rhea" id="RHEA:17989"/>
        <dbReference type="Rhea" id="RHEA-COMP:9863"/>
        <dbReference type="Rhea" id="RHEA-COMP:11604"/>
        <dbReference type="ChEBI" id="CHEBI:15378"/>
        <dbReference type="ChEBI" id="CHEBI:29999"/>
        <dbReference type="ChEBI" id="CHEBI:30616"/>
        <dbReference type="ChEBI" id="CHEBI:83421"/>
        <dbReference type="ChEBI" id="CHEBI:456216"/>
        <dbReference type="EC" id="2.7.11.1"/>
    </reaction>
</comment>
<dbReference type="InterPro" id="IPR050205">
    <property type="entry name" value="CDPK_Ser/Thr_kinases"/>
</dbReference>
<name>A0AA88W5X1_9ASTE</name>
<dbReference type="InterPro" id="IPR018247">
    <property type="entry name" value="EF_Hand_1_Ca_BS"/>
</dbReference>
<keyword evidence="10" id="KW-0418">Kinase</keyword>
<dbReference type="PROSITE" id="PS50222">
    <property type="entry name" value="EF_HAND_2"/>
    <property type="match status" value="4"/>
</dbReference>
<evidence type="ECO:0000313" key="21">
    <source>
        <dbReference type="EMBL" id="KAK3021696.1"/>
    </source>
</evidence>
<keyword evidence="7" id="KW-0479">Metal-binding</keyword>
<evidence type="ECO:0000256" key="9">
    <source>
        <dbReference type="ARBA" id="ARBA00022741"/>
    </source>
</evidence>
<keyword evidence="22" id="KW-1185">Reference proteome</keyword>
<dbReference type="GO" id="GO:0005509">
    <property type="term" value="F:calcium ion binding"/>
    <property type="evidence" value="ECO:0007669"/>
    <property type="project" value="InterPro"/>
</dbReference>
<dbReference type="InterPro" id="IPR000719">
    <property type="entry name" value="Prot_kinase_dom"/>
</dbReference>
<feature type="region of interest" description="Disordered" evidence="18">
    <location>
        <begin position="1"/>
        <end position="22"/>
    </location>
</feature>
<proteinExistence type="inferred from homology"/>
<dbReference type="PROSITE" id="PS50011">
    <property type="entry name" value="PROTEIN_KINASE_DOM"/>
    <property type="match status" value="1"/>
</dbReference>
<evidence type="ECO:0000256" key="15">
    <source>
        <dbReference type="ARBA" id="ARBA00048679"/>
    </source>
</evidence>
<keyword evidence="5" id="KW-0597">Phosphoprotein</keyword>
<dbReference type="CDD" id="cd05117">
    <property type="entry name" value="STKc_CAMK"/>
    <property type="match status" value="1"/>
</dbReference>
<feature type="domain" description="EF-hand" evidence="20">
    <location>
        <begin position="400"/>
        <end position="435"/>
    </location>
</feature>
<dbReference type="InterPro" id="IPR008271">
    <property type="entry name" value="Ser/Thr_kinase_AS"/>
</dbReference>
<protein>
    <recommendedName>
        <fullName evidence="3">non-specific serine/threonine protein kinase</fullName>
        <ecNumber evidence="3">2.7.11.1</ecNumber>
    </recommendedName>
</protein>
<dbReference type="SUPFAM" id="SSF56112">
    <property type="entry name" value="Protein kinase-like (PK-like)"/>
    <property type="match status" value="1"/>
</dbReference>
<feature type="domain" description="EF-hand" evidence="20">
    <location>
        <begin position="474"/>
        <end position="505"/>
    </location>
</feature>
<dbReference type="CDD" id="cd00051">
    <property type="entry name" value="EFh"/>
    <property type="match status" value="2"/>
</dbReference>
<evidence type="ECO:0000256" key="11">
    <source>
        <dbReference type="ARBA" id="ARBA00022837"/>
    </source>
</evidence>
<dbReference type="InterPro" id="IPR017441">
    <property type="entry name" value="Protein_kinase_ATP_BS"/>
</dbReference>
<dbReference type="PANTHER" id="PTHR24349">
    <property type="entry name" value="SERINE/THREONINE-PROTEIN KINASE"/>
    <property type="match status" value="1"/>
</dbReference>
<keyword evidence="11" id="KW-0106">Calcium</keyword>
<dbReference type="FunFam" id="1.10.238.10:FF:000015">
    <property type="entry name" value="Calcium-dependent protein kinase 1"/>
    <property type="match status" value="1"/>
</dbReference>
<comment type="catalytic activity">
    <reaction evidence="14">
        <text>L-threonyl-[protein] + ATP = O-phospho-L-threonyl-[protein] + ADP + H(+)</text>
        <dbReference type="Rhea" id="RHEA:46608"/>
        <dbReference type="Rhea" id="RHEA-COMP:11060"/>
        <dbReference type="Rhea" id="RHEA-COMP:11605"/>
        <dbReference type="ChEBI" id="CHEBI:15378"/>
        <dbReference type="ChEBI" id="CHEBI:30013"/>
        <dbReference type="ChEBI" id="CHEBI:30616"/>
        <dbReference type="ChEBI" id="CHEBI:61977"/>
        <dbReference type="ChEBI" id="CHEBI:456216"/>
        <dbReference type="EC" id="2.7.11.1"/>
    </reaction>
</comment>
<dbReference type="SUPFAM" id="SSF47473">
    <property type="entry name" value="EF-hand"/>
    <property type="match status" value="1"/>
</dbReference>
<evidence type="ECO:0000256" key="8">
    <source>
        <dbReference type="ARBA" id="ARBA00022737"/>
    </source>
</evidence>
<comment type="similarity">
    <text evidence="1">Belongs to the protein kinase superfamily. CAMK Ser/Thr protein kinase family. CaMK subfamily.</text>
</comment>
<dbReference type="SMART" id="SM00220">
    <property type="entry name" value="S_TKc"/>
    <property type="match status" value="1"/>
</dbReference>
<comment type="similarity">
    <text evidence="2">Belongs to the protein kinase superfamily. CAMK Ser/Thr protein kinase family. SNF1 subfamily.</text>
</comment>
<dbReference type="PROSITE" id="PS00108">
    <property type="entry name" value="PROTEIN_KINASE_ST"/>
    <property type="match status" value="1"/>
</dbReference>
<dbReference type="Proteomes" id="UP001188597">
    <property type="component" value="Unassembled WGS sequence"/>
</dbReference>
<evidence type="ECO:0000256" key="7">
    <source>
        <dbReference type="ARBA" id="ARBA00022723"/>
    </source>
</evidence>
<evidence type="ECO:0000313" key="22">
    <source>
        <dbReference type="Proteomes" id="UP001188597"/>
    </source>
</evidence>
<dbReference type="GO" id="GO:0004674">
    <property type="term" value="F:protein serine/threonine kinase activity"/>
    <property type="evidence" value="ECO:0007669"/>
    <property type="project" value="UniProtKB-KW"/>
</dbReference>
<dbReference type="PROSITE" id="PS00107">
    <property type="entry name" value="PROTEIN_KINASE_ATP"/>
    <property type="match status" value="1"/>
</dbReference>
<evidence type="ECO:0000256" key="6">
    <source>
        <dbReference type="ARBA" id="ARBA00022679"/>
    </source>
</evidence>
<comment type="similarity">
    <text evidence="13">Belongs to the protein kinase superfamily. Ser/Thr protein kinase family. CDPK subfamily.</text>
</comment>
<dbReference type="FunFam" id="3.30.200.20:FF:000004">
    <property type="entry name" value="Calcium-dependent protein kinase 1"/>
    <property type="match status" value="1"/>
</dbReference>
<dbReference type="EMBL" id="JAVXUP010000747">
    <property type="protein sequence ID" value="KAK3021696.1"/>
    <property type="molecule type" value="Genomic_DNA"/>
</dbReference>
<evidence type="ECO:0000256" key="12">
    <source>
        <dbReference type="ARBA" id="ARBA00022840"/>
    </source>
</evidence>
<evidence type="ECO:0000256" key="5">
    <source>
        <dbReference type="ARBA" id="ARBA00022553"/>
    </source>
</evidence>
<dbReference type="FunFam" id="1.10.510.10:FF:000571">
    <property type="entry name" value="Maternal embryonic leucine zipper kinase"/>
    <property type="match status" value="1"/>
</dbReference>
<reference evidence="21" key="1">
    <citation type="submission" date="2022-12" db="EMBL/GenBank/DDBJ databases">
        <title>Draft genome assemblies for two species of Escallonia (Escalloniales).</title>
        <authorList>
            <person name="Chanderbali A."/>
            <person name="Dervinis C."/>
            <person name="Anghel I."/>
            <person name="Soltis D."/>
            <person name="Soltis P."/>
            <person name="Zapata F."/>
        </authorList>
    </citation>
    <scope>NUCLEOTIDE SEQUENCE</scope>
    <source>
        <strain evidence="21">UCBG64.0493</strain>
        <tissue evidence="21">Leaf</tissue>
    </source>
</reference>
<comment type="function">
    <text evidence="16">CIPK serine-threonine protein kinases interact with CBL proteins. Binding of a CBL protein to the regulatory NAF domain of CIPK protein lead to the activation of the kinase in a calcium-dependent manner.</text>
</comment>
<gene>
    <name evidence="21" type="ORF">RJ639_045788</name>
</gene>
<dbReference type="InterPro" id="IPR011009">
    <property type="entry name" value="Kinase-like_dom_sf"/>
</dbReference>
<feature type="domain" description="Protein kinase" evidence="19">
    <location>
        <begin position="114"/>
        <end position="366"/>
    </location>
</feature>
<evidence type="ECO:0000256" key="4">
    <source>
        <dbReference type="ARBA" id="ARBA00022527"/>
    </source>
</evidence>
<dbReference type="Pfam" id="PF00069">
    <property type="entry name" value="Pkinase"/>
    <property type="match status" value="1"/>
</dbReference>
<evidence type="ECO:0000259" key="20">
    <source>
        <dbReference type="PROSITE" id="PS50222"/>
    </source>
</evidence>
<dbReference type="Gene3D" id="3.30.200.20">
    <property type="entry name" value="Phosphorylase Kinase, domain 1"/>
    <property type="match status" value="1"/>
</dbReference>
<keyword evidence="12 17" id="KW-0067">ATP-binding</keyword>
<evidence type="ECO:0000259" key="19">
    <source>
        <dbReference type="PROSITE" id="PS50011"/>
    </source>
</evidence>
<evidence type="ECO:0000256" key="18">
    <source>
        <dbReference type="SAM" id="MobiDB-lite"/>
    </source>
</evidence>
<dbReference type="InterPro" id="IPR002048">
    <property type="entry name" value="EF_hand_dom"/>
</dbReference>
<dbReference type="Pfam" id="PF13499">
    <property type="entry name" value="EF-hand_7"/>
    <property type="match status" value="2"/>
</dbReference>
<evidence type="ECO:0000256" key="10">
    <source>
        <dbReference type="ARBA" id="ARBA00022777"/>
    </source>
</evidence>
<keyword evidence="6" id="KW-0808">Transferase</keyword>
<evidence type="ECO:0000256" key="16">
    <source>
        <dbReference type="ARBA" id="ARBA00058225"/>
    </source>
</evidence>
<dbReference type="SMART" id="SM00054">
    <property type="entry name" value="EFh"/>
    <property type="match status" value="4"/>
</dbReference>
<comment type="caution">
    <text evidence="21">The sequence shown here is derived from an EMBL/GenBank/DDBJ whole genome shotgun (WGS) entry which is preliminary data.</text>
</comment>
<dbReference type="Gene3D" id="1.10.510.10">
    <property type="entry name" value="Transferase(Phosphotransferase) domain 1"/>
    <property type="match status" value="1"/>
</dbReference>
<dbReference type="InterPro" id="IPR011992">
    <property type="entry name" value="EF-hand-dom_pair"/>
</dbReference>
<evidence type="ECO:0000256" key="17">
    <source>
        <dbReference type="PROSITE-ProRule" id="PRU10141"/>
    </source>
</evidence>
<dbReference type="PROSITE" id="PS00018">
    <property type="entry name" value="EF_HAND_1"/>
    <property type="match status" value="4"/>
</dbReference>